<keyword evidence="6" id="KW-0479">Metal-binding</keyword>
<dbReference type="GO" id="GO:0051536">
    <property type="term" value="F:iron-sulfur cluster binding"/>
    <property type="evidence" value="ECO:0007669"/>
    <property type="project" value="UniProtKB-KW"/>
</dbReference>
<dbReference type="SUPFAM" id="SSF51395">
    <property type="entry name" value="FMN-linked oxidoreductases"/>
    <property type="match status" value="1"/>
</dbReference>
<dbReference type="InterPro" id="IPR013785">
    <property type="entry name" value="Aldolase_TIM"/>
</dbReference>
<dbReference type="GO" id="GO:0010181">
    <property type="term" value="F:FMN binding"/>
    <property type="evidence" value="ECO:0007669"/>
    <property type="project" value="InterPro"/>
</dbReference>
<evidence type="ECO:0000256" key="5">
    <source>
        <dbReference type="ARBA" id="ARBA00022643"/>
    </source>
</evidence>
<keyword evidence="7" id="KW-0560">Oxidoreductase</keyword>
<evidence type="ECO:0000259" key="10">
    <source>
        <dbReference type="Pfam" id="PF00724"/>
    </source>
</evidence>
<dbReference type="InterPro" id="IPR023753">
    <property type="entry name" value="FAD/NAD-binding_dom"/>
</dbReference>
<protein>
    <recommendedName>
        <fullName evidence="14">2,4-dienoyl-CoA reductase</fullName>
    </recommendedName>
</protein>
<accession>A0AAV1T6J8</accession>
<evidence type="ECO:0000256" key="6">
    <source>
        <dbReference type="ARBA" id="ARBA00022723"/>
    </source>
</evidence>
<comment type="cofactor">
    <cofactor evidence="2">
        <name>[4Fe-4S] cluster</name>
        <dbReference type="ChEBI" id="CHEBI:49883"/>
    </cofactor>
</comment>
<proteinExistence type="inferred from homology"/>
<feature type="domain" description="NADH:flavin oxidoreductase/NADH oxidase N-terminal" evidence="10">
    <location>
        <begin position="7"/>
        <end position="330"/>
    </location>
</feature>
<keyword evidence="8" id="KW-0408">Iron</keyword>
<evidence type="ECO:0000256" key="3">
    <source>
        <dbReference type="ARBA" id="ARBA00011048"/>
    </source>
</evidence>
<dbReference type="InterPro" id="IPR051793">
    <property type="entry name" value="NADH:flavin_oxidoreductase"/>
</dbReference>
<dbReference type="FunFam" id="3.50.50.60:FF:000113">
    <property type="entry name" value="NADPH-dependent 2,4-dienoyl-CoA reductase"/>
    <property type="match status" value="1"/>
</dbReference>
<dbReference type="CDD" id="cd02930">
    <property type="entry name" value="DCR_FMN"/>
    <property type="match status" value="1"/>
</dbReference>
<evidence type="ECO:0000256" key="1">
    <source>
        <dbReference type="ARBA" id="ARBA00001917"/>
    </source>
</evidence>
<comment type="caution">
    <text evidence="12">The sequence shown here is derived from an EMBL/GenBank/DDBJ whole genome shotgun (WGS) entry which is preliminary data.</text>
</comment>
<dbReference type="PANTHER" id="PTHR42917:SF2">
    <property type="entry name" value="2,4-DIENOYL-COA REDUCTASE [(2E)-ENOYL-COA-PRODUCING]"/>
    <property type="match status" value="1"/>
</dbReference>
<evidence type="ECO:0000256" key="7">
    <source>
        <dbReference type="ARBA" id="ARBA00023002"/>
    </source>
</evidence>
<keyword evidence="4" id="KW-0285">Flavoprotein</keyword>
<dbReference type="FunFam" id="3.20.20.70:FF:000082">
    <property type="entry name" value="NADPH-dependent 2,4-dienoyl-CoA reductase"/>
    <property type="match status" value="1"/>
</dbReference>
<organism evidence="12 13">
    <name type="scientific">Peronospora matthiolae</name>
    <dbReference type="NCBI Taxonomy" id="2874970"/>
    <lineage>
        <taxon>Eukaryota</taxon>
        <taxon>Sar</taxon>
        <taxon>Stramenopiles</taxon>
        <taxon>Oomycota</taxon>
        <taxon>Peronosporomycetes</taxon>
        <taxon>Peronosporales</taxon>
        <taxon>Peronosporaceae</taxon>
        <taxon>Peronospora</taxon>
    </lineage>
</organism>
<feature type="domain" description="FAD/NAD(P)-binding" evidence="11">
    <location>
        <begin position="376"/>
        <end position="637"/>
    </location>
</feature>
<gene>
    <name evidence="12" type="ORF">PM001_LOCUS2336</name>
</gene>
<evidence type="ECO:0000256" key="9">
    <source>
        <dbReference type="ARBA" id="ARBA00023014"/>
    </source>
</evidence>
<evidence type="ECO:0000313" key="13">
    <source>
        <dbReference type="Proteomes" id="UP001162060"/>
    </source>
</evidence>
<dbReference type="Gene3D" id="3.50.50.60">
    <property type="entry name" value="FAD/NAD(P)-binding domain"/>
    <property type="match status" value="1"/>
</dbReference>
<dbReference type="SUPFAM" id="SSF51905">
    <property type="entry name" value="FAD/NAD(P)-binding domain"/>
    <property type="match status" value="1"/>
</dbReference>
<dbReference type="Gene3D" id="3.20.20.70">
    <property type="entry name" value="Aldolase class I"/>
    <property type="match status" value="1"/>
</dbReference>
<evidence type="ECO:0000259" key="11">
    <source>
        <dbReference type="Pfam" id="PF07992"/>
    </source>
</evidence>
<dbReference type="Pfam" id="PF00724">
    <property type="entry name" value="Oxidored_FMN"/>
    <property type="match status" value="1"/>
</dbReference>
<keyword evidence="5" id="KW-0288">FMN</keyword>
<reference evidence="12" key="1">
    <citation type="submission" date="2024-01" db="EMBL/GenBank/DDBJ databases">
        <authorList>
            <person name="Webb A."/>
        </authorList>
    </citation>
    <scope>NUCLEOTIDE SEQUENCE</scope>
    <source>
        <strain evidence="12">Pm1</strain>
    </source>
</reference>
<dbReference type="GO" id="GO:0046872">
    <property type="term" value="F:metal ion binding"/>
    <property type="evidence" value="ECO:0007669"/>
    <property type="project" value="UniProtKB-KW"/>
</dbReference>
<dbReference type="Gene3D" id="3.40.50.720">
    <property type="entry name" value="NAD(P)-binding Rossmann-like Domain"/>
    <property type="match status" value="1"/>
</dbReference>
<keyword evidence="9" id="KW-0411">Iron-sulfur</keyword>
<evidence type="ECO:0000256" key="8">
    <source>
        <dbReference type="ARBA" id="ARBA00023004"/>
    </source>
</evidence>
<dbReference type="EMBL" id="CAKLBY020000024">
    <property type="protein sequence ID" value="CAK7901763.1"/>
    <property type="molecule type" value="Genomic_DNA"/>
</dbReference>
<evidence type="ECO:0000313" key="12">
    <source>
        <dbReference type="EMBL" id="CAK7901763.1"/>
    </source>
</evidence>
<dbReference type="GO" id="GO:0016491">
    <property type="term" value="F:oxidoreductase activity"/>
    <property type="evidence" value="ECO:0007669"/>
    <property type="project" value="UniProtKB-KW"/>
</dbReference>
<dbReference type="AlphaFoldDB" id="A0AAV1T6J8"/>
<dbReference type="PANTHER" id="PTHR42917">
    <property type="entry name" value="2,4-DIENOYL-COA REDUCTASE"/>
    <property type="match status" value="1"/>
</dbReference>
<evidence type="ECO:0008006" key="14">
    <source>
        <dbReference type="Google" id="ProtNLM"/>
    </source>
</evidence>
<dbReference type="Proteomes" id="UP001162060">
    <property type="component" value="Unassembled WGS sequence"/>
</dbReference>
<comment type="similarity">
    <text evidence="3">In the N-terminal section; belongs to the NADH:flavin oxidoreductase/NADH oxidase family.</text>
</comment>
<evidence type="ECO:0000256" key="2">
    <source>
        <dbReference type="ARBA" id="ARBA00001966"/>
    </source>
</evidence>
<sequence>MSKYPHLLQPLDLGFTQLKNRILMGSMHTGLEEGKSLTRLAAFFAERARGNVGLIVTGGIAPNRAGRVSPLAAKLTTQGEVTAHREVTKAVHDHDGKIAMQILHSGRYGYHPFTVAPSAIKAPIGWFTPKALSSAAVRGTIRDYANCAARAREAGYDGVEIMGSEGYLINQFIVEHTNTRKDEWGGSYENRIRFPVEIVKAVRAAVGNDFILIFRLSMLDLVERGSTWDEIVMLAKQIEAAGATIINTGIGWHEARIPTIATSVPRGGFSWVTQKMKGEVSIPLITTNRINMPDVAEQIIAEGRADMVSMARPFLADPEFVRKTEEDRVDEINTCIGCNQACLDHTFKGITASCLVNPRSGYETLLNYTPTNDVQRVAVVGSGPAGLSFSTTAALRGHEVTLFDQADAIGGQFNMAKIVPGKEEFYETLRYFEKQLKLRGVNVKLGRRVEAAELMSGAFDKVVIATGVLPRSLSIPGADHPKVLSYIDVLKNKAPVGQKVAIIGAGGIGFDVAEFLTHEGESSSSSVDAFARQWGIDTSNTVRGGVAGIQPSILPVSREVYLMQRKSTKHGKDLGKTTGWIHRLSLKHRNVQMIGGVSYDKVDDAGLHYTDKNGKKKVLDVDNVVVCVGQVPLRELEKPLQEKDIVVFRIGGADEAGELDAKRAIDQGARLAATIETAKPGDSLEATPPLSAKVFEFLSKFQK</sequence>
<dbReference type="Pfam" id="PF07992">
    <property type="entry name" value="Pyr_redox_2"/>
    <property type="match status" value="1"/>
</dbReference>
<comment type="cofactor">
    <cofactor evidence="1">
        <name>FMN</name>
        <dbReference type="ChEBI" id="CHEBI:58210"/>
    </cofactor>
</comment>
<name>A0AAV1T6J8_9STRA</name>
<evidence type="ECO:0000256" key="4">
    <source>
        <dbReference type="ARBA" id="ARBA00022630"/>
    </source>
</evidence>
<dbReference type="PRINTS" id="PR00368">
    <property type="entry name" value="FADPNR"/>
</dbReference>
<dbReference type="InterPro" id="IPR001155">
    <property type="entry name" value="OxRdtase_FMN_N"/>
</dbReference>
<dbReference type="InterPro" id="IPR036188">
    <property type="entry name" value="FAD/NAD-bd_sf"/>
</dbReference>